<proteinExistence type="evidence at transcript level"/>
<name>B6U872_MAIZE</name>
<feature type="region of interest" description="Disordered" evidence="1">
    <location>
        <begin position="30"/>
        <end position="137"/>
    </location>
</feature>
<feature type="compositionally biased region" description="Low complexity" evidence="1">
    <location>
        <begin position="67"/>
        <end position="76"/>
    </location>
</feature>
<evidence type="ECO:0000313" key="3">
    <source>
        <dbReference type="EMBL" id="ACG45555.1"/>
    </source>
</evidence>
<feature type="chain" id="PRO_5002848310" evidence="2">
    <location>
        <begin position="28"/>
        <end position="171"/>
    </location>
</feature>
<evidence type="ECO:0000256" key="1">
    <source>
        <dbReference type="SAM" id="MobiDB-lite"/>
    </source>
</evidence>
<feature type="compositionally biased region" description="Basic residues" evidence="1">
    <location>
        <begin position="39"/>
        <end position="54"/>
    </location>
</feature>
<protein>
    <submittedName>
        <fullName evidence="3">Uncharacterized protein</fullName>
    </submittedName>
</protein>
<organism evidence="3">
    <name type="scientific">Zea mays</name>
    <name type="common">Maize</name>
    <dbReference type="NCBI Taxonomy" id="4577"/>
    <lineage>
        <taxon>Eukaryota</taxon>
        <taxon>Viridiplantae</taxon>
        <taxon>Streptophyta</taxon>
        <taxon>Embryophyta</taxon>
        <taxon>Tracheophyta</taxon>
        <taxon>Spermatophyta</taxon>
        <taxon>Magnoliopsida</taxon>
        <taxon>Liliopsida</taxon>
        <taxon>Poales</taxon>
        <taxon>Poaceae</taxon>
        <taxon>PACMAD clade</taxon>
        <taxon>Panicoideae</taxon>
        <taxon>Andropogonodae</taxon>
        <taxon>Andropogoneae</taxon>
        <taxon>Tripsacinae</taxon>
        <taxon>Zea</taxon>
    </lineage>
</organism>
<dbReference type="EMBL" id="EU973437">
    <property type="protein sequence ID" value="ACG45555.1"/>
    <property type="molecule type" value="mRNA"/>
</dbReference>
<accession>B6U872</accession>
<sequence length="171" mass="18518">MELSWCRGLRLLLVASLLVLSAAAVAALATRGEPASARAVRRRRALRPHVRPSRRAPGAAHLVPHSAPQAPRWGRGAPPPPPARADAASGPRRRRGGGDRRALRRSPSGSCRRGRTRCTTEAHAGRTPRRRRGARRRSVHRFLDAEVLMGQRMQAPLLGLSCSCFPAGHAP</sequence>
<feature type="compositionally biased region" description="Basic residues" evidence="1">
    <location>
        <begin position="126"/>
        <end position="137"/>
    </location>
</feature>
<evidence type="ECO:0000256" key="2">
    <source>
        <dbReference type="SAM" id="SignalP"/>
    </source>
</evidence>
<feature type="signal peptide" evidence="2">
    <location>
        <begin position="1"/>
        <end position="27"/>
    </location>
</feature>
<reference evidence="3" key="1">
    <citation type="journal article" date="2009" name="Plant Mol. Biol.">
        <title>Insights into corn genes derived from large-scale cDNA sequencing.</title>
        <authorList>
            <person name="Alexandrov N.N."/>
            <person name="Brover V.V."/>
            <person name="Freidin S."/>
            <person name="Troukhan M.E."/>
            <person name="Tatarinova T.V."/>
            <person name="Zhang H."/>
            <person name="Swaller T.J."/>
            <person name="Lu Y.P."/>
            <person name="Bouck J."/>
            <person name="Flavell R.B."/>
            <person name="Feldmann K.A."/>
        </authorList>
    </citation>
    <scope>NUCLEOTIDE SEQUENCE</scope>
</reference>
<dbReference type="AlphaFoldDB" id="B6U872"/>
<keyword evidence="2" id="KW-0732">Signal</keyword>